<protein>
    <submittedName>
        <fullName evidence="2">Uncharacterized protein</fullName>
    </submittedName>
</protein>
<dbReference type="AlphaFoldDB" id="A0A5B8W0D2"/>
<sequence>MLFEEFFKKKRIDLAALQVAEGLLFSEFKDHFEQMGEKSFDHSKKYWFNKLRRRFPLAPEVKTERVHIANPLAEQTITESLIEPGNTPPPKIGFTPKFRATAVPPKPVDEAIEETKPAEASTPTENTAPKPAFKPRFNPGMVRPKAAEGAGAIEQKPDVADGGVTPPTETPATKPAGFKPRFNAAMVKPKPTEESEAPADTPEVKEQPIAAAPETPIAKSGFKPRFNAAMMKPKPVEGTEPTAEKPEEKEEMPVEPTATPAAKPGFKPRFNAAMMKPKPIAEEEATPAPEVPAGPVTPSQPEASADEPTQETPAAKPAYKPKFNIKTLPKKPEQE</sequence>
<gene>
    <name evidence="2" type="ORF">FSB76_15950</name>
</gene>
<evidence type="ECO:0000256" key="1">
    <source>
        <dbReference type="SAM" id="MobiDB-lite"/>
    </source>
</evidence>
<feature type="compositionally biased region" description="Low complexity" evidence="1">
    <location>
        <begin position="165"/>
        <end position="176"/>
    </location>
</feature>
<reference evidence="2 3" key="1">
    <citation type="journal article" date="2013" name="J. Microbiol.">
        <title>Mucilaginibacter ginsenosidivorax sp. nov., with ginsenoside converting activity isolated from sediment.</title>
        <authorList>
            <person name="Kim J.K."/>
            <person name="Choi T.E."/>
            <person name="Liu Q.M."/>
            <person name="Park H.Y."/>
            <person name="Yi T.H."/>
            <person name="Yoon M.H."/>
            <person name="Kim S.C."/>
            <person name="Im W.T."/>
        </authorList>
    </citation>
    <scope>NUCLEOTIDE SEQUENCE [LARGE SCALE GENOMIC DNA]</scope>
    <source>
        <strain evidence="2 3">KHI28</strain>
    </source>
</reference>
<accession>A0A5B8W0D2</accession>
<dbReference type="RefSeq" id="WP_147054986.1">
    <property type="nucleotide sequence ID" value="NZ_CP042437.1"/>
</dbReference>
<keyword evidence="3" id="KW-1185">Reference proteome</keyword>
<organism evidence="2 3">
    <name type="scientific">Mucilaginibacter ginsenosidivorax</name>
    <dbReference type="NCBI Taxonomy" id="862126"/>
    <lineage>
        <taxon>Bacteria</taxon>
        <taxon>Pseudomonadati</taxon>
        <taxon>Bacteroidota</taxon>
        <taxon>Sphingobacteriia</taxon>
        <taxon>Sphingobacteriales</taxon>
        <taxon>Sphingobacteriaceae</taxon>
        <taxon>Mucilaginibacter</taxon>
    </lineage>
</organism>
<evidence type="ECO:0000313" key="2">
    <source>
        <dbReference type="EMBL" id="QEC77367.1"/>
    </source>
</evidence>
<dbReference type="EMBL" id="CP042437">
    <property type="protein sequence ID" value="QEC77367.1"/>
    <property type="molecule type" value="Genomic_DNA"/>
</dbReference>
<feature type="region of interest" description="Disordered" evidence="1">
    <location>
        <begin position="112"/>
        <end position="335"/>
    </location>
</feature>
<dbReference type="Proteomes" id="UP000321362">
    <property type="component" value="Chromosome"/>
</dbReference>
<name>A0A5B8W0D2_9SPHI</name>
<dbReference type="KEGG" id="mgk:FSB76_15950"/>
<evidence type="ECO:0000313" key="3">
    <source>
        <dbReference type="Proteomes" id="UP000321362"/>
    </source>
</evidence>
<feature type="compositionally biased region" description="Low complexity" evidence="1">
    <location>
        <begin position="286"/>
        <end position="297"/>
    </location>
</feature>
<proteinExistence type="predicted"/>
<dbReference type="PRINTS" id="PR01217">
    <property type="entry name" value="PRICHEXTENSN"/>
</dbReference>
<dbReference type="OrthoDB" id="853871at2"/>
<feature type="compositionally biased region" description="Basic and acidic residues" evidence="1">
    <location>
        <begin position="234"/>
        <end position="252"/>
    </location>
</feature>